<evidence type="ECO:0000256" key="1">
    <source>
        <dbReference type="SAM" id="Coils"/>
    </source>
</evidence>
<dbReference type="AlphaFoldDB" id="A0A9P1GVK5"/>
<organism evidence="3 4">
    <name type="scientific">Parascedosporium putredinis</name>
    <dbReference type="NCBI Taxonomy" id="1442378"/>
    <lineage>
        <taxon>Eukaryota</taxon>
        <taxon>Fungi</taxon>
        <taxon>Dikarya</taxon>
        <taxon>Ascomycota</taxon>
        <taxon>Pezizomycotina</taxon>
        <taxon>Sordariomycetes</taxon>
        <taxon>Hypocreomycetidae</taxon>
        <taxon>Microascales</taxon>
        <taxon>Microascaceae</taxon>
        <taxon>Parascedosporium</taxon>
    </lineage>
</organism>
<evidence type="ECO:0000256" key="2">
    <source>
        <dbReference type="SAM" id="MobiDB-lite"/>
    </source>
</evidence>
<dbReference type="EMBL" id="CALLCH030000001">
    <property type="protein sequence ID" value="CAI4211068.1"/>
    <property type="molecule type" value="Genomic_DNA"/>
</dbReference>
<comment type="caution">
    <text evidence="3">The sequence shown here is derived from an EMBL/GenBank/DDBJ whole genome shotgun (WGS) entry which is preliminary data.</text>
</comment>
<dbReference type="OrthoDB" id="5408102at2759"/>
<protein>
    <submittedName>
        <fullName evidence="3">Uncharacterized protein</fullName>
    </submittedName>
</protein>
<feature type="compositionally biased region" description="Basic and acidic residues" evidence="2">
    <location>
        <begin position="19"/>
        <end position="29"/>
    </location>
</feature>
<accession>A0A9P1GVK5</accession>
<evidence type="ECO:0000313" key="3">
    <source>
        <dbReference type="EMBL" id="CAI4211068.1"/>
    </source>
</evidence>
<proteinExistence type="predicted"/>
<evidence type="ECO:0000313" key="4">
    <source>
        <dbReference type="Proteomes" id="UP000838763"/>
    </source>
</evidence>
<keyword evidence="1" id="KW-0175">Coiled coil</keyword>
<sequence length="262" mass="28458">MGSIARGRGQATNGGFLRRPVDDAQREGRTPSSNLLKALTAFATHKASVGEVSAALPTFVSILKARRELSDSPPPPKVSSGGPSKSLLEMVGGVFQPPAYPEAPDDGTSAPWRDARELCEEAGLRLYIGEILYATRSKEEGVAWTREAVDAAEEQLRKVTEKKGSAVDKEAKKTCQQCLSTGLYNWSAMAAALANVESKRKADAKAQEPSRFRFWSRTGSEATADRWLAEEKVAQERIRQTKSLLEEVAPPPSNPLMAIFKV</sequence>
<feature type="coiled-coil region" evidence="1">
    <location>
        <begin position="142"/>
        <end position="169"/>
    </location>
</feature>
<dbReference type="Proteomes" id="UP000838763">
    <property type="component" value="Unassembled WGS sequence"/>
</dbReference>
<gene>
    <name evidence="3" type="ORF">PPNO1_LOCUS865</name>
</gene>
<feature type="region of interest" description="Disordered" evidence="2">
    <location>
        <begin position="1"/>
        <end position="32"/>
    </location>
</feature>
<keyword evidence="4" id="KW-1185">Reference proteome</keyword>
<name>A0A9P1GVK5_9PEZI</name>
<reference evidence="3" key="1">
    <citation type="submission" date="2022-11" db="EMBL/GenBank/DDBJ databases">
        <authorList>
            <person name="Scott C."/>
            <person name="Bruce N."/>
        </authorList>
    </citation>
    <scope>NUCLEOTIDE SEQUENCE</scope>
</reference>